<reference evidence="2" key="1">
    <citation type="journal article" date="2019" name="Sci. Rep.">
        <title>Draft genome of Tanacetum cinerariifolium, the natural source of mosquito coil.</title>
        <authorList>
            <person name="Yamashiro T."/>
            <person name="Shiraishi A."/>
            <person name="Satake H."/>
            <person name="Nakayama K."/>
        </authorList>
    </citation>
    <scope>NUCLEOTIDE SEQUENCE</scope>
</reference>
<evidence type="ECO:0000313" key="2">
    <source>
        <dbReference type="EMBL" id="GFC85166.1"/>
    </source>
</evidence>
<sequence length="148" mass="16267">EIHETKKVHGDNIEINHSFSWANDAGINAMNHFANSPIKHPKESHKHVHQETSEVEKGDSDSPSKPSGLENLNYPKKSNSHHFSSSCPGAKSSRASKTHSIALSNNGSMIETLVTQIEMGKTLGYDMEGSTNDLKKLIERLGDKHGQL</sequence>
<name>A0A699RHC3_TANCI</name>
<feature type="region of interest" description="Disordered" evidence="1">
    <location>
        <begin position="32"/>
        <end position="104"/>
    </location>
</feature>
<evidence type="ECO:0000256" key="1">
    <source>
        <dbReference type="SAM" id="MobiDB-lite"/>
    </source>
</evidence>
<feature type="non-terminal residue" evidence="2">
    <location>
        <position position="1"/>
    </location>
</feature>
<protein>
    <submittedName>
        <fullName evidence="2">Uncharacterized protein</fullName>
    </submittedName>
</protein>
<feature type="compositionally biased region" description="Polar residues" evidence="1">
    <location>
        <begin position="81"/>
        <end position="104"/>
    </location>
</feature>
<dbReference type="EMBL" id="BKCJ011098498">
    <property type="protein sequence ID" value="GFC85166.1"/>
    <property type="molecule type" value="Genomic_DNA"/>
</dbReference>
<accession>A0A699RHC3</accession>
<dbReference type="AlphaFoldDB" id="A0A699RHC3"/>
<organism evidence="2">
    <name type="scientific">Tanacetum cinerariifolium</name>
    <name type="common">Dalmatian daisy</name>
    <name type="synonym">Chrysanthemum cinerariifolium</name>
    <dbReference type="NCBI Taxonomy" id="118510"/>
    <lineage>
        <taxon>Eukaryota</taxon>
        <taxon>Viridiplantae</taxon>
        <taxon>Streptophyta</taxon>
        <taxon>Embryophyta</taxon>
        <taxon>Tracheophyta</taxon>
        <taxon>Spermatophyta</taxon>
        <taxon>Magnoliopsida</taxon>
        <taxon>eudicotyledons</taxon>
        <taxon>Gunneridae</taxon>
        <taxon>Pentapetalae</taxon>
        <taxon>asterids</taxon>
        <taxon>campanulids</taxon>
        <taxon>Asterales</taxon>
        <taxon>Asteraceae</taxon>
        <taxon>Asteroideae</taxon>
        <taxon>Anthemideae</taxon>
        <taxon>Anthemidinae</taxon>
        <taxon>Tanacetum</taxon>
    </lineage>
</organism>
<proteinExistence type="predicted"/>
<feature type="compositionally biased region" description="Basic and acidic residues" evidence="1">
    <location>
        <begin position="49"/>
        <end position="62"/>
    </location>
</feature>
<gene>
    <name evidence="2" type="ORF">Tci_857136</name>
</gene>
<comment type="caution">
    <text evidence="2">The sequence shown here is derived from an EMBL/GenBank/DDBJ whole genome shotgun (WGS) entry which is preliminary data.</text>
</comment>